<sequence length="379" mass="42282">MVRPNLVLFVTIFLSANHPVTATGQNSCPETTPPPAQVDCSQAKLGFFTWPQSIWMDPTNTEFIDFAAHPAVRSLSCGGDFWFNVGDYSSAAEIKDSYRLLPFMRDLRASVRPDTQRSGRGVIYLTYGDTTAHDELALLQFIDTFFEWLLSLSKAEILEIAPIGISLDVEGSPPEMVFNSLVKLRAYKHTYLAEIPEEAFLIQHVVAGFPSPQGTKYIMELADSAVYLVYRSYMYDTSSGMNLSPANNILVRFRWFIMEQCEDCLSPGYQPRARVTVLVESDCNLYAYCGRLSFCAQSAGGITNVVDTLKIFWSELTISGLLTQERFDALMNKDSPYGIHNWIWSRCLFPPTVSGNFSDCGSNFEALAEGCRGRANLAG</sequence>
<dbReference type="Proteomes" id="UP000572268">
    <property type="component" value="Unassembled WGS sequence"/>
</dbReference>
<dbReference type="EMBL" id="JABAHT010000100">
    <property type="protein sequence ID" value="KAF4665167.1"/>
    <property type="molecule type" value="Genomic_DNA"/>
</dbReference>
<name>A0A7J6MJ08_PEROL</name>
<evidence type="ECO:0000313" key="3">
    <source>
        <dbReference type="EMBL" id="KAF4671612.1"/>
    </source>
</evidence>
<gene>
    <name evidence="3" type="ORF">FOL46_000157</name>
    <name evidence="2" type="ORF">FOZ61_000126</name>
</gene>
<organism evidence="3 5">
    <name type="scientific">Perkinsus olseni</name>
    <name type="common">Perkinsus atlanticus</name>
    <dbReference type="NCBI Taxonomy" id="32597"/>
    <lineage>
        <taxon>Eukaryota</taxon>
        <taxon>Sar</taxon>
        <taxon>Alveolata</taxon>
        <taxon>Perkinsozoa</taxon>
        <taxon>Perkinsea</taxon>
        <taxon>Perkinsida</taxon>
        <taxon>Perkinsidae</taxon>
        <taxon>Perkinsus</taxon>
    </lineage>
</organism>
<reference evidence="4 5" key="1">
    <citation type="submission" date="2020-04" db="EMBL/GenBank/DDBJ databases">
        <title>Perkinsus olseni comparative genomics.</title>
        <authorList>
            <person name="Bogema D.R."/>
        </authorList>
    </citation>
    <scope>NUCLEOTIDE SEQUENCE [LARGE SCALE GENOMIC DNA]</scope>
    <source>
        <strain evidence="2">ATCC PRA-179</strain>
        <strain evidence="3">ATCC PRA-31</strain>
    </source>
</reference>
<proteinExistence type="predicted"/>
<feature type="chain" id="PRO_5036205497" evidence="1">
    <location>
        <begin position="23"/>
        <end position="379"/>
    </location>
</feature>
<evidence type="ECO:0000313" key="4">
    <source>
        <dbReference type="Proteomes" id="UP000570595"/>
    </source>
</evidence>
<evidence type="ECO:0000256" key="1">
    <source>
        <dbReference type="SAM" id="SignalP"/>
    </source>
</evidence>
<protein>
    <submittedName>
        <fullName evidence="3">Uncharacterized protein</fullName>
    </submittedName>
</protein>
<accession>A0A7J6MJ08</accession>
<feature type="signal peptide" evidence="1">
    <location>
        <begin position="1"/>
        <end position="22"/>
    </location>
</feature>
<dbReference type="Proteomes" id="UP000570595">
    <property type="component" value="Unassembled WGS sequence"/>
</dbReference>
<evidence type="ECO:0000313" key="5">
    <source>
        <dbReference type="Proteomes" id="UP000572268"/>
    </source>
</evidence>
<dbReference type="AlphaFoldDB" id="A0A7J6MJ08"/>
<comment type="caution">
    <text evidence="3">The sequence shown here is derived from an EMBL/GenBank/DDBJ whole genome shotgun (WGS) entry which is preliminary data.</text>
</comment>
<evidence type="ECO:0000313" key="2">
    <source>
        <dbReference type="EMBL" id="KAF4665167.1"/>
    </source>
</evidence>
<dbReference type="OrthoDB" id="417672at2759"/>
<keyword evidence="1" id="KW-0732">Signal</keyword>
<dbReference type="EMBL" id="JABANN010000101">
    <property type="protein sequence ID" value="KAF4671612.1"/>
    <property type="molecule type" value="Genomic_DNA"/>
</dbReference>